<comment type="caution">
    <text evidence="3">The sequence shown here is derived from an EMBL/GenBank/DDBJ whole genome shotgun (WGS) entry which is preliminary data.</text>
</comment>
<keyword evidence="2" id="KW-0677">Repeat</keyword>
<dbReference type="InterPro" id="IPR001451">
    <property type="entry name" value="Hexapep"/>
</dbReference>
<dbReference type="Gene3D" id="2.160.10.10">
    <property type="entry name" value="Hexapeptide repeat proteins"/>
    <property type="match status" value="1"/>
</dbReference>
<dbReference type="Pfam" id="PF00132">
    <property type="entry name" value="Hexapep"/>
    <property type="match status" value="1"/>
</dbReference>
<evidence type="ECO:0000313" key="4">
    <source>
        <dbReference type="Proteomes" id="UP001230908"/>
    </source>
</evidence>
<evidence type="ECO:0000313" key="3">
    <source>
        <dbReference type="EMBL" id="MDQ7908139.1"/>
    </source>
</evidence>
<protein>
    <submittedName>
        <fullName evidence="3">DapH/DapD/GlmU-related protein</fullName>
    </submittedName>
</protein>
<gene>
    <name evidence="3" type="ORF">RB614_26800</name>
</gene>
<organism evidence="3 4">
    <name type="scientific">Phytohabitans maris</name>
    <dbReference type="NCBI Taxonomy" id="3071409"/>
    <lineage>
        <taxon>Bacteria</taxon>
        <taxon>Bacillati</taxon>
        <taxon>Actinomycetota</taxon>
        <taxon>Actinomycetes</taxon>
        <taxon>Micromonosporales</taxon>
        <taxon>Micromonosporaceae</taxon>
    </lineage>
</organism>
<dbReference type="RefSeq" id="WP_308715407.1">
    <property type="nucleotide sequence ID" value="NZ_JAVHUY010000028.1"/>
</dbReference>
<keyword evidence="1" id="KW-0808">Transferase</keyword>
<evidence type="ECO:0000256" key="2">
    <source>
        <dbReference type="ARBA" id="ARBA00022737"/>
    </source>
</evidence>
<dbReference type="PROSITE" id="PS00101">
    <property type="entry name" value="HEXAPEP_TRANSFERASES"/>
    <property type="match status" value="1"/>
</dbReference>
<evidence type="ECO:0000256" key="1">
    <source>
        <dbReference type="ARBA" id="ARBA00022679"/>
    </source>
</evidence>
<proteinExistence type="predicted"/>
<dbReference type="EMBL" id="JAVHUY010000028">
    <property type="protein sequence ID" value="MDQ7908139.1"/>
    <property type="molecule type" value="Genomic_DNA"/>
</dbReference>
<dbReference type="PANTHER" id="PTHR43300">
    <property type="entry name" value="ACETYLTRANSFERASE"/>
    <property type="match status" value="1"/>
</dbReference>
<keyword evidence="4" id="KW-1185">Reference proteome</keyword>
<name>A0ABU0ZP58_9ACTN</name>
<accession>A0ABU0ZP58</accession>
<sequence length="252" mass="27354">MTISPATLTGGLVSTAAPPAGEIMPKTVNAWPRTYSLANLLTVLRARRNGATVSLNQVKLKDTVVERNALIMEYALLWSSSVRPYSIVGRFASLFNTDVGPYAGIAEKVTVGASPHWPQLPTTHVFPVNHEFGFCDDPWPAVGRTTIGADAWIGAGATIRSGVRIGVGAVVGAGAVVTRDVADYEVVVGVPARHLRPRFPAPMVESLLELRWWEWPPAVIREHLALFREPLTPERLALLHDLAPPRQHRIAA</sequence>
<dbReference type="InterPro" id="IPR011004">
    <property type="entry name" value="Trimer_LpxA-like_sf"/>
</dbReference>
<dbReference type="SUPFAM" id="SSF51161">
    <property type="entry name" value="Trimeric LpxA-like enzymes"/>
    <property type="match status" value="1"/>
</dbReference>
<reference evidence="3 4" key="1">
    <citation type="submission" date="2023-08" db="EMBL/GenBank/DDBJ databases">
        <title>Phytohabitans sansha sp. nov., isolated from marine sediment.</title>
        <authorList>
            <person name="Zhao Y."/>
            <person name="Yi K."/>
        </authorList>
    </citation>
    <scope>NUCLEOTIDE SEQUENCE [LARGE SCALE GENOMIC DNA]</scope>
    <source>
        <strain evidence="3 4">ZYX-F-186</strain>
    </source>
</reference>
<dbReference type="Proteomes" id="UP001230908">
    <property type="component" value="Unassembled WGS sequence"/>
</dbReference>
<dbReference type="InterPro" id="IPR050179">
    <property type="entry name" value="Trans_hexapeptide_repeat"/>
</dbReference>
<dbReference type="InterPro" id="IPR018357">
    <property type="entry name" value="Hexapep_transf_CS"/>
</dbReference>
<dbReference type="PANTHER" id="PTHR43300:SF11">
    <property type="entry name" value="ACETYLTRANSFERASE RV3034C-RELATED"/>
    <property type="match status" value="1"/>
</dbReference>